<evidence type="ECO:0008006" key="3">
    <source>
        <dbReference type="Google" id="ProtNLM"/>
    </source>
</evidence>
<organism evidence="1 2">
    <name type="scientific">Vibrio nigripulchritudo SOn1</name>
    <dbReference type="NCBI Taxonomy" id="1238450"/>
    <lineage>
        <taxon>Bacteria</taxon>
        <taxon>Pseudomonadati</taxon>
        <taxon>Pseudomonadota</taxon>
        <taxon>Gammaproteobacteria</taxon>
        <taxon>Vibrionales</taxon>
        <taxon>Vibrionaceae</taxon>
        <taxon>Vibrio</taxon>
    </lineage>
</organism>
<dbReference type="Proteomes" id="UP000018211">
    <property type="component" value="Unassembled WGS sequence"/>
</dbReference>
<comment type="caution">
    <text evidence="1">The sequence shown here is derived from an EMBL/GenBank/DDBJ whole genome shotgun (WGS) entry which is preliminary data.</text>
</comment>
<evidence type="ECO:0000313" key="2">
    <source>
        <dbReference type="Proteomes" id="UP000018211"/>
    </source>
</evidence>
<protein>
    <recommendedName>
        <fullName evidence="3">Transposase</fullName>
    </recommendedName>
</protein>
<reference evidence="1 2" key="1">
    <citation type="journal article" date="2013" name="ISME J.">
        <title>Comparative genomics of pathogenic lineages of Vibrio nigripulchritudo identifies virulence-associated traits.</title>
        <authorList>
            <person name="Goudenege D."/>
            <person name="Labreuche Y."/>
            <person name="Krin E."/>
            <person name="Ansquer D."/>
            <person name="Mangenot S."/>
            <person name="Calteau A."/>
            <person name="Medigue C."/>
            <person name="Mazel D."/>
            <person name="Polz M.F."/>
            <person name="Le Roux F."/>
        </authorList>
    </citation>
    <scope>NUCLEOTIDE SEQUENCE [LARGE SCALE GENOMIC DNA]</scope>
    <source>
        <strain evidence="1 2">SOn1</strain>
    </source>
</reference>
<dbReference type="EMBL" id="CAOF01000150">
    <property type="protein sequence ID" value="CCO48625.1"/>
    <property type="molecule type" value="Genomic_DNA"/>
</dbReference>
<proteinExistence type="predicted"/>
<name>A0AAV2VW00_9VIBR</name>
<evidence type="ECO:0000313" key="1">
    <source>
        <dbReference type="EMBL" id="CCO48625.1"/>
    </source>
</evidence>
<gene>
    <name evidence="1" type="ORF">VIBNISOn1_570015</name>
</gene>
<dbReference type="AlphaFoldDB" id="A0AAV2VW00"/>
<sequence>MYVHFGFGISRALKRFEPLNPKWNWEKSITVWSFTAQRYKKKKASRNIECGWLYNCEQIHSLTTSVG</sequence>
<accession>A0AAV2VW00</accession>